<proteinExistence type="predicted"/>
<keyword evidence="2" id="KW-1185">Reference proteome</keyword>
<evidence type="ECO:0000313" key="1">
    <source>
        <dbReference type="EMBL" id="GKV18494.1"/>
    </source>
</evidence>
<accession>A0AAV5K4F1</accession>
<comment type="caution">
    <text evidence="1">The sequence shown here is derived from an EMBL/GenBank/DDBJ whole genome shotgun (WGS) entry which is preliminary data.</text>
</comment>
<name>A0AAV5K4F1_9ROSI</name>
<reference evidence="1 2" key="1">
    <citation type="journal article" date="2021" name="Commun. Biol.">
        <title>The genome of Shorea leprosula (Dipterocarpaceae) highlights the ecological relevance of drought in aseasonal tropical rainforests.</title>
        <authorList>
            <person name="Ng K.K.S."/>
            <person name="Kobayashi M.J."/>
            <person name="Fawcett J.A."/>
            <person name="Hatakeyama M."/>
            <person name="Paape T."/>
            <person name="Ng C.H."/>
            <person name="Ang C.C."/>
            <person name="Tnah L.H."/>
            <person name="Lee C.T."/>
            <person name="Nishiyama T."/>
            <person name="Sese J."/>
            <person name="O'Brien M.J."/>
            <person name="Copetti D."/>
            <person name="Mohd Noor M.I."/>
            <person name="Ong R.C."/>
            <person name="Putra M."/>
            <person name="Sireger I.Z."/>
            <person name="Indrioko S."/>
            <person name="Kosugi Y."/>
            <person name="Izuno A."/>
            <person name="Isagi Y."/>
            <person name="Lee S.L."/>
            <person name="Shimizu K.K."/>
        </authorList>
    </citation>
    <scope>NUCLEOTIDE SEQUENCE [LARGE SCALE GENOMIC DNA]</scope>
    <source>
        <strain evidence="1">214</strain>
    </source>
</reference>
<protein>
    <submittedName>
        <fullName evidence="1">Uncharacterized protein</fullName>
    </submittedName>
</protein>
<dbReference type="Proteomes" id="UP001054252">
    <property type="component" value="Unassembled WGS sequence"/>
</dbReference>
<evidence type="ECO:0000313" key="2">
    <source>
        <dbReference type="Proteomes" id="UP001054252"/>
    </source>
</evidence>
<dbReference type="EMBL" id="BPVZ01000050">
    <property type="protein sequence ID" value="GKV18494.1"/>
    <property type="molecule type" value="Genomic_DNA"/>
</dbReference>
<dbReference type="AlphaFoldDB" id="A0AAV5K4F1"/>
<organism evidence="1 2">
    <name type="scientific">Rubroshorea leprosula</name>
    <dbReference type="NCBI Taxonomy" id="152421"/>
    <lineage>
        <taxon>Eukaryota</taxon>
        <taxon>Viridiplantae</taxon>
        <taxon>Streptophyta</taxon>
        <taxon>Embryophyta</taxon>
        <taxon>Tracheophyta</taxon>
        <taxon>Spermatophyta</taxon>
        <taxon>Magnoliopsida</taxon>
        <taxon>eudicotyledons</taxon>
        <taxon>Gunneridae</taxon>
        <taxon>Pentapetalae</taxon>
        <taxon>rosids</taxon>
        <taxon>malvids</taxon>
        <taxon>Malvales</taxon>
        <taxon>Dipterocarpaceae</taxon>
        <taxon>Rubroshorea</taxon>
    </lineage>
</organism>
<gene>
    <name evidence="1" type="ORF">SLEP1_g28862</name>
</gene>
<sequence>MRRRGGEGCLGFIKGGLGFAQYVYFETGPEVFYVSKETIKCWV</sequence>